<feature type="compositionally biased region" description="Basic residues" evidence="7">
    <location>
        <begin position="196"/>
        <end position="207"/>
    </location>
</feature>
<evidence type="ECO:0000256" key="4">
    <source>
        <dbReference type="ARBA" id="ARBA00022989"/>
    </source>
</evidence>
<feature type="domain" description="Reticulon" evidence="8">
    <location>
        <begin position="236"/>
        <end position="387"/>
    </location>
</feature>
<evidence type="ECO:0000256" key="5">
    <source>
        <dbReference type="ARBA" id="ARBA00023136"/>
    </source>
</evidence>
<reference evidence="10" key="2">
    <citation type="submission" date="2025-08" db="UniProtKB">
        <authorList>
            <consortium name="RefSeq"/>
        </authorList>
    </citation>
    <scope>IDENTIFICATION</scope>
    <source>
        <tissue evidence="10">Leaf</tissue>
    </source>
</reference>
<evidence type="ECO:0000313" key="10">
    <source>
        <dbReference type="RefSeq" id="XP_016483666.1"/>
    </source>
</evidence>
<evidence type="ECO:0000256" key="3">
    <source>
        <dbReference type="ARBA" id="ARBA00022824"/>
    </source>
</evidence>
<evidence type="ECO:0000313" key="9">
    <source>
        <dbReference type="Proteomes" id="UP000790787"/>
    </source>
</evidence>
<sequence>MSPPTALSSLHLIQIAPESCSYPPPLPIKEPTKILQKFVLFDNSQASTMDTTPPSHRSQPRSRTNPASRLSKLRRYDEENESLTPRISLEIVPSPRLLASPTMSPNKPPYSNNLPLHELLLLSPSPSPLRKSRTRLADKLELADDAVEPNGVRRRRRSRNSAVGASPRNNRRSRRRLEQEMREDRDLGLVEEVVKPRKKRNSGKSKKDKLSLVPSNSTKAKEGEGSDLINRIELLLSDLVMWRDVARSSLWFGLGSLCFLSSCFAKGVTFSIFSIMSQLGLLFLVVSFFSHSIRQRDGSEVKSEFQLTEDDILRMGRLILPAANLAISKTRELFSGEPAMTLKLVPVLLIGAEYGHLITVWRLCAIGFFISFTAPKLYSCYSSQISNKANYMKCWMMETWGACSHKKMIAASVLTAFWNLTTVRTRIFTAFICLVIFRYCRQHVEAKVEEEVVEEEEVEVEEEEQQQALVVLETTCQKGGIICQ</sequence>
<dbReference type="PaxDb" id="4097-A0A1S4B493"/>
<keyword evidence="2 6" id="KW-0812">Transmembrane</keyword>
<evidence type="ECO:0000256" key="7">
    <source>
        <dbReference type="SAM" id="MobiDB-lite"/>
    </source>
</evidence>
<dbReference type="Pfam" id="PF02453">
    <property type="entry name" value="Reticulon"/>
    <property type="match status" value="1"/>
</dbReference>
<dbReference type="PANTHER" id="PTHR46626">
    <property type="entry name" value="RETICULON-LIKE PROTEIN B17"/>
    <property type="match status" value="1"/>
</dbReference>
<dbReference type="AlphaFoldDB" id="A0A1S4B493"/>
<dbReference type="OrthoDB" id="783438at2759"/>
<feature type="region of interest" description="Disordered" evidence="7">
    <location>
        <begin position="46"/>
        <end position="82"/>
    </location>
</feature>
<proteinExistence type="predicted"/>
<evidence type="ECO:0000256" key="6">
    <source>
        <dbReference type="RuleBase" id="RU363132"/>
    </source>
</evidence>
<dbReference type="KEGG" id="nta:107804310"/>
<comment type="subcellular location">
    <subcellularLocation>
        <location evidence="1 6">Endoplasmic reticulum membrane</location>
        <topology evidence="1 6">Multi-pass membrane protein</topology>
    </subcellularLocation>
</comment>
<protein>
    <recommendedName>
        <fullName evidence="6">Reticulon-like protein</fullName>
    </recommendedName>
</protein>
<dbReference type="GeneID" id="107804310"/>
<feature type="region of interest" description="Disordered" evidence="7">
    <location>
        <begin position="147"/>
        <end position="223"/>
    </location>
</feature>
<dbReference type="STRING" id="4097.A0A1S4B493"/>
<dbReference type="OMA" id="ITIWRLS"/>
<dbReference type="InterPro" id="IPR044647">
    <property type="entry name" value="RTNLB17/18/21"/>
</dbReference>
<name>A0A1S4B493_TOBAC</name>
<reference evidence="9" key="1">
    <citation type="journal article" date="2014" name="Nat. Commun.">
        <title>The tobacco genome sequence and its comparison with those of tomato and potato.</title>
        <authorList>
            <person name="Sierro N."/>
            <person name="Battey J.N."/>
            <person name="Ouadi S."/>
            <person name="Bakaher N."/>
            <person name="Bovet L."/>
            <person name="Willig A."/>
            <person name="Goepfert S."/>
            <person name="Peitsch M.C."/>
            <person name="Ivanov N.V."/>
        </authorList>
    </citation>
    <scope>NUCLEOTIDE SEQUENCE [LARGE SCALE GENOMIC DNA]</scope>
</reference>
<keyword evidence="5 6" id="KW-0472">Membrane</keyword>
<dbReference type="RefSeq" id="XP_016483666.1">
    <property type="nucleotide sequence ID" value="XM_016628180.2"/>
</dbReference>
<dbReference type="PANTHER" id="PTHR46626:SF2">
    <property type="entry name" value="RETICULON-LIKE PROTEIN B17"/>
    <property type="match status" value="1"/>
</dbReference>
<evidence type="ECO:0000256" key="1">
    <source>
        <dbReference type="ARBA" id="ARBA00004477"/>
    </source>
</evidence>
<organism evidence="9 10">
    <name type="scientific">Nicotiana tabacum</name>
    <name type="common">Common tobacco</name>
    <dbReference type="NCBI Taxonomy" id="4097"/>
    <lineage>
        <taxon>Eukaryota</taxon>
        <taxon>Viridiplantae</taxon>
        <taxon>Streptophyta</taxon>
        <taxon>Embryophyta</taxon>
        <taxon>Tracheophyta</taxon>
        <taxon>Spermatophyta</taxon>
        <taxon>Magnoliopsida</taxon>
        <taxon>eudicotyledons</taxon>
        <taxon>Gunneridae</taxon>
        <taxon>Pentapetalae</taxon>
        <taxon>asterids</taxon>
        <taxon>lamiids</taxon>
        <taxon>Solanales</taxon>
        <taxon>Solanaceae</taxon>
        <taxon>Nicotianoideae</taxon>
        <taxon>Nicotianeae</taxon>
        <taxon>Nicotiana</taxon>
    </lineage>
</organism>
<evidence type="ECO:0000259" key="8">
    <source>
        <dbReference type="PROSITE" id="PS50845"/>
    </source>
</evidence>
<comment type="caution">
    <text evidence="6">Lacks conserved residue(s) required for the propagation of feature annotation.</text>
</comment>
<dbReference type="Proteomes" id="UP000790787">
    <property type="component" value="Chromosome 10"/>
</dbReference>
<feature type="compositionally biased region" description="Polar residues" evidence="7">
    <location>
        <begin position="46"/>
        <end position="68"/>
    </location>
</feature>
<feature type="transmembrane region" description="Helical" evidence="6">
    <location>
        <begin position="268"/>
        <end position="289"/>
    </location>
</feature>
<gene>
    <name evidence="10" type="primary">LOC107804310</name>
</gene>
<keyword evidence="4 6" id="KW-1133">Transmembrane helix</keyword>
<accession>A0A1S4B493</accession>
<dbReference type="InterPro" id="IPR003388">
    <property type="entry name" value="Reticulon"/>
</dbReference>
<keyword evidence="3 6" id="KW-0256">Endoplasmic reticulum</keyword>
<dbReference type="PROSITE" id="PS50845">
    <property type="entry name" value="RETICULON"/>
    <property type="match status" value="1"/>
</dbReference>
<evidence type="ECO:0000256" key="2">
    <source>
        <dbReference type="ARBA" id="ARBA00022692"/>
    </source>
</evidence>
<keyword evidence="9" id="KW-1185">Reference proteome</keyword>
<dbReference type="GO" id="GO:0005789">
    <property type="term" value="C:endoplasmic reticulum membrane"/>
    <property type="evidence" value="ECO:0007669"/>
    <property type="project" value="UniProtKB-SubCell"/>
</dbReference>
<feature type="compositionally biased region" description="Basic and acidic residues" evidence="7">
    <location>
        <begin position="176"/>
        <end position="195"/>
    </location>
</feature>
<dbReference type="RefSeq" id="XP_016483666.1">
    <property type="nucleotide sequence ID" value="XM_016628180.1"/>
</dbReference>